<evidence type="ECO:0000256" key="4">
    <source>
        <dbReference type="ARBA" id="ARBA00022837"/>
    </source>
</evidence>
<evidence type="ECO:0000259" key="8">
    <source>
        <dbReference type="SMART" id="SM00306"/>
    </source>
</evidence>
<dbReference type="InterPro" id="IPR056823">
    <property type="entry name" value="TEN-like_YD-shell"/>
</dbReference>
<dbReference type="InterPro" id="IPR050708">
    <property type="entry name" value="T6SS_VgrG/RHS"/>
</dbReference>
<keyword evidence="7" id="KW-0732">Signal</keyword>
<dbReference type="EC" id="3.2.1.1" evidence="2"/>
<dbReference type="Proteomes" id="UP000198415">
    <property type="component" value="Unassembled WGS sequence"/>
</dbReference>
<dbReference type="SUPFAM" id="SSF49452">
    <property type="entry name" value="Starch-binding domain-like"/>
    <property type="match status" value="1"/>
</dbReference>
<name>A0A239F3L9_9ACTN</name>
<protein>
    <recommendedName>
        <fullName evidence="2">alpha-amylase</fullName>
        <ecNumber evidence="2">3.2.1.1</ecNumber>
    </recommendedName>
    <alternativeName>
        <fullName evidence="5">1,4-alpha-D-glucan glucanohydrolase</fullName>
    </alternativeName>
</protein>
<dbReference type="GO" id="GO:0030246">
    <property type="term" value="F:carbohydrate binding"/>
    <property type="evidence" value="ECO:0007669"/>
    <property type="project" value="InterPro"/>
</dbReference>
<dbReference type="Pfam" id="PF01844">
    <property type="entry name" value="HNH"/>
    <property type="match status" value="1"/>
</dbReference>
<dbReference type="Pfam" id="PF25023">
    <property type="entry name" value="TEN_YD-shell"/>
    <property type="match status" value="1"/>
</dbReference>
<dbReference type="CDD" id="cd00081">
    <property type="entry name" value="Hint"/>
    <property type="match status" value="1"/>
</dbReference>
<dbReference type="CDD" id="cd00603">
    <property type="entry name" value="IPT_PCSR"/>
    <property type="match status" value="1"/>
</dbReference>
<dbReference type="Pfam" id="PF05593">
    <property type="entry name" value="RHS_repeat"/>
    <property type="match status" value="9"/>
</dbReference>
<dbReference type="InterPro" id="IPR002711">
    <property type="entry name" value="HNH"/>
</dbReference>
<gene>
    <name evidence="11" type="ORF">SAMN06264365_11738</name>
</gene>
<dbReference type="SUPFAM" id="SSF51294">
    <property type="entry name" value="Hedgehog/intein (Hint) domain"/>
    <property type="match status" value="1"/>
</dbReference>
<dbReference type="SMART" id="SM00507">
    <property type="entry name" value="HNHc"/>
    <property type="match status" value="1"/>
</dbReference>
<evidence type="ECO:0000256" key="1">
    <source>
        <dbReference type="ARBA" id="ARBA00000548"/>
    </source>
</evidence>
<dbReference type="InterPro" id="IPR036844">
    <property type="entry name" value="Hint_dom_sf"/>
</dbReference>
<feature type="domain" description="HNH nuclease" evidence="10">
    <location>
        <begin position="2516"/>
        <end position="2565"/>
    </location>
</feature>
<evidence type="ECO:0000259" key="10">
    <source>
        <dbReference type="SMART" id="SM00507"/>
    </source>
</evidence>
<reference evidence="11 12" key="1">
    <citation type="submission" date="2017-06" db="EMBL/GenBank/DDBJ databases">
        <authorList>
            <person name="Kim H.J."/>
            <person name="Triplett B.A."/>
        </authorList>
    </citation>
    <scope>NUCLEOTIDE SEQUENCE [LARGE SCALE GENOMIC DNA]</scope>
    <source>
        <strain evidence="11 12">DSM 43151</strain>
    </source>
</reference>
<dbReference type="PROSITE" id="PS50818">
    <property type="entry name" value="INTEIN_C_TER"/>
    <property type="match status" value="1"/>
</dbReference>
<dbReference type="CDD" id="cd00085">
    <property type="entry name" value="HNHc"/>
    <property type="match status" value="1"/>
</dbReference>
<organism evidence="11 12">
    <name type="scientific">Actinoplanes regularis</name>
    <dbReference type="NCBI Taxonomy" id="52697"/>
    <lineage>
        <taxon>Bacteria</taxon>
        <taxon>Bacillati</taxon>
        <taxon>Actinomycetota</taxon>
        <taxon>Actinomycetes</taxon>
        <taxon>Micromonosporales</taxon>
        <taxon>Micromonosporaceae</taxon>
        <taxon>Actinoplanes</taxon>
    </lineage>
</organism>
<dbReference type="Gene3D" id="1.10.30.50">
    <property type="match status" value="1"/>
</dbReference>
<dbReference type="InterPro" id="IPR006530">
    <property type="entry name" value="YD"/>
</dbReference>
<feature type="domain" description="Hint" evidence="8">
    <location>
        <begin position="2332"/>
        <end position="2432"/>
    </location>
</feature>
<dbReference type="NCBIfam" id="TIGR01643">
    <property type="entry name" value="YD_repeat_2x"/>
    <property type="match status" value="12"/>
</dbReference>
<evidence type="ECO:0000256" key="3">
    <source>
        <dbReference type="ARBA" id="ARBA00022737"/>
    </source>
</evidence>
<dbReference type="GO" id="GO:0004556">
    <property type="term" value="F:alpha-amylase activity"/>
    <property type="evidence" value="ECO:0007669"/>
    <property type="project" value="UniProtKB-EC"/>
</dbReference>
<dbReference type="SMART" id="SM00306">
    <property type="entry name" value="HintN"/>
    <property type="match status" value="1"/>
</dbReference>
<evidence type="ECO:0000256" key="6">
    <source>
        <dbReference type="SAM" id="MobiDB-lite"/>
    </source>
</evidence>
<dbReference type="SMART" id="SM00429">
    <property type="entry name" value="IPT"/>
    <property type="match status" value="1"/>
</dbReference>
<comment type="catalytic activity">
    <reaction evidence="1">
        <text>Endohydrolysis of (1-&gt;4)-alpha-D-glucosidic linkages in polysaccharides containing three or more (1-&gt;4)-alpha-linked D-glucose units.</text>
        <dbReference type="EC" id="3.2.1.1"/>
    </reaction>
</comment>
<keyword evidence="4" id="KW-0106">Calcium</keyword>
<dbReference type="Pfam" id="PF20148">
    <property type="entry name" value="DUF6531"/>
    <property type="match status" value="1"/>
</dbReference>
<dbReference type="Gene3D" id="2.180.10.10">
    <property type="entry name" value="RHS repeat-associated core"/>
    <property type="match status" value="4"/>
</dbReference>
<dbReference type="EMBL" id="FZNR01000017">
    <property type="protein sequence ID" value="SNS50863.1"/>
    <property type="molecule type" value="Genomic_DNA"/>
</dbReference>
<dbReference type="InterPro" id="IPR014756">
    <property type="entry name" value="Ig_E-set"/>
</dbReference>
<evidence type="ECO:0000256" key="5">
    <source>
        <dbReference type="ARBA" id="ARBA00030238"/>
    </source>
</evidence>
<dbReference type="Pfam" id="PF07591">
    <property type="entry name" value="PT-HINT"/>
    <property type="match status" value="1"/>
</dbReference>
<dbReference type="InterPro" id="IPR002909">
    <property type="entry name" value="IPT_dom"/>
</dbReference>
<dbReference type="GO" id="GO:0004519">
    <property type="term" value="F:endonuclease activity"/>
    <property type="evidence" value="ECO:0007669"/>
    <property type="project" value="InterPro"/>
</dbReference>
<feature type="region of interest" description="Disordered" evidence="6">
    <location>
        <begin position="1674"/>
        <end position="1701"/>
    </location>
</feature>
<feature type="region of interest" description="Disordered" evidence="6">
    <location>
        <begin position="1028"/>
        <end position="1060"/>
    </location>
</feature>
<dbReference type="InterPro" id="IPR003615">
    <property type="entry name" value="HNH_nuc"/>
</dbReference>
<dbReference type="SUPFAM" id="SSF81296">
    <property type="entry name" value="E set domains"/>
    <property type="match status" value="2"/>
</dbReference>
<proteinExistence type="predicted"/>
<dbReference type="InterPro" id="IPR045351">
    <property type="entry name" value="DUF6531"/>
</dbReference>
<dbReference type="Gene3D" id="2.60.40.10">
    <property type="entry name" value="Immunoglobulins"/>
    <property type="match status" value="2"/>
</dbReference>
<feature type="domain" description="IPT/TIG" evidence="9">
    <location>
        <begin position="186"/>
        <end position="267"/>
    </location>
</feature>
<evidence type="ECO:0000313" key="12">
    <source>
        <dbReference type="Proteomes" id="UP000198415"/>
    </source>
</evidence>
<dbReference type="OrthoDB" id="574668at2"/>
<accession>A0A239F3L9</accession>
<dbReference type="PANTHER" id="PTHR32305">
    <property type="match status" value="1"/>
</dbReference>
<dbReference type="InterPro" id="IPR030934">
    <property type="entry name" value="Intein_C"/>
</dbReference>
<dbReference type="GO" id="GO:0003676">
    <property type="term" value="F:nucleic acid binding"/>
    <property type="evidence" value="ECO:0007669"/>
    <property type="project" value="InterPro"/>
</dbReference>
<dbReference type="Pfam" id="PF01833">
    <property type="entry name" value="TIG"/>
    <property type="match status" value="1"/>
</dbReference>
<feature type="region of interest" description="Disordered" evidence="6">
    <location>
        <begin position="25"/>
        <end position="55"/>
    </location>
</feature>
<dbReference type="GO" id="GO:0008270">
    <property type="term" value="F:zinc ion binding"/>
    <property type="evidence" value="ECO:0007669"/>
    <property type="project" value="InterPro"/>
</dbReference>
<dbReference type="PANTHER" id="PTHR32305:SF15">
    <property type="entry name" value="PROTEIN RHSA-RELATED"/>
    <property type="match status" value="1"/>
</dbReference>
<evidence type="ECO:0000256" key="2">
    <source>
        <dbReference type="ARBA" id="ARBA00012595"/>
    </source>
</evidence>
<keyword evidence="3" id="KW-0677">Repeat</keyword>
<dbReference type="InterPro" id="IPR003587">
    <property type="entry name" value="Hint_dom_N"/>
</dbReference>
<sequence length="2595" mass="269185">MRPHRLPAALAVAALTVSLCPAPVAAAPSDPPSPSSSARPATPAQPAKPAPAAAAAEPAGGAARYAYDAAGRITGVVSAGEAARYSYDPAGNVVRVDRFPATQLSVLGVVPAAAPHGARVTLRGTAFADTTAGNTVTINGTAARVVAAATDELTIEVPDAATTGPIAVRAGAATAAGGTFTVSADPPAVTGMSPSSGPATTEVTLTGRSFDTAPGATVVTIGGHAADIVAVTDTSIRFRVPLGATSGRVRVSTASGDATAAQDFLVPPAGVDPALIESVTRIPLGTTQPVAVNTPGKVAIVLFDAPAGAAVSLGFGTRTISGTLDATVLGPDGRAVPGGSTGSSQSFDIDLTRLRAGRTHQVVIDPSGASATGQVQVSVSEPVRGTLDPAGPGTAAATTLVGQDLRLGFDATAGQVLSLGFAPNTISSYTEIEVLDPQGRTAGEMSLSARASSSLDLAPLSATGRYELVLNPSGTGVGSVTVTLSARVEAGLLTADGAAVTATVTRPGQDAVLDVDATAGAAVSFGLTGNTMTTATYVSVIAPDGAKVVDRQYLGRTGKGFVRVGSLPATGRYRFLIAPVDAGTGSLAVTYATRVNAGTVAADGDPATVTITRAGQSAVLRFAGTAGAAVGFGLTGNTFAESMYVTIRKPDGTVLVDREYTGARATNAIHLSALPASGDYLLFIEPNEPVTGAVTVTYSTRVNSGTATVDGTAVTMSVARAGQSAALRFAGTAGAAAGFGVTGNTFGSTVYVTIRKPDGTVLVDREYVSNGTARTIRPARLPATGEYLLIVEPDLPVTGALAVTYSVRAQAGPVTAGGPALTMAVTRPGQDVAATFQAGDGDRLSLGFTANRLTETTYVSVFRPDGTALVDRQYLSESSNGNVDLPGVPAGTYQIVVAPDAAGTGDVAVTLSAEADAGTIAVGGAAVPVPVTRPGQNARLRFTGTAGQGLRVTSTGSTYPNAIDVVLRRPDGTSVDTATLYGNSSTTLDAPPANGPYDLVFDPYYAGTGSVSIALTVNAAAVAAAPPAQAARKPDPRLAAEPALPPPGPGSWTPDRASLNGIDWNARRPKVTPPTPLRAPSGVTALAGHVLGLDGKPLARVAVSLGGKATRTDARGRFLLSGVPAGDATLVVDGSTGRTTRKHGIFDIKVSVTAGRTTVLPYTVWLPELDLRHTVRFASPATAEVVLRTPKIPGLEVRLPKGTVVRDAAGHTVTELGITPIPIDRPPYPLPENGIVPVYFTVQPGATFVFPDGAQVIYPNYTKLPPGSRVDFWDYDPQRRGWYVYGHGQVTEDGRQVVPDADTRVWAFHGSMFNTGDLPKWLTSAFDDAVDWLSGDPVDLSTGLLTDAHTDLTVADTMPLSVTRRYWQGDDQQREFGTGVTGTYGMFLHSEEQYQEVDLYQPGGAKVHFVRTSAGSSYSDAVFEARDTAGEYRGAVIDFGSDPALGNSNGWRLHRRDGITLVFPMYSPLLAIRDRNGNQINLTRSEGTKGRLEQVTSPNGRWIRFGYDGQNRVTSARDNIGRTVGYAYDGAGRLAAVTNPAGGVSRFTYDAQGRLATAADARGVTYLTNAYDAAGRVSRQELTDGAVYEFGYTTNAAGRITETRVTEPGGAVRRVTFNDVGAVLTDTAASGTPAAQTTVYERGAGQLLTAVTDPAGRRTEYHYDAEARLRSATELAGTGDAAQTGTVTYGGPYDQPLSVSDRAGNRTVYTYDDAGNVSTVTDPAGRLTRFTRDQSGALLSVTDPAGKRSTFTYRGGDLATATDPLGRVTRQFSDAAGRVTAVTDAAGAVTRIGYDPLNQVTEVTDAVGARTAFGYDQNGNLLSLTDARGNTSSWEYDASDRRVSFRDPLGRTATTGYDAAGRVATATNRRGTTTSFGYDLLHRPTTIGYGTESSVTLGYDTVGRLSSVTDTAAAGPTTLEYDPFDRPVKVTSPQGTIRYGYDTLDRRTSTTASPRPPVSYAYDAAGALTRVAQDGNGTTEFGYDDAGRADRTTLPGGWSRVAAYDSAGQVTGLTYRHGDSVRGELRYSYDRAGRIIATEGSLARVRLPGTRADLAYDAANRLTAAGGTTLSYDADGNLTGDGVHGYRWDTRGRLTEMTGGGPTAGFGYDAFGHRTSRTVAGTTTGFLSDGDMPVQELAGTGPTAELLSAGTDRWFSRSGAEGRRTYLTDVAGTTIGLGDDSGAIRTEYGYDPHGAVVATGEASTNGFTYTGREDDGTGLMYYRARYYSPTLQRFISEDPIGFAGGTNLYAYAANSPTNYTDPSGNNPMVVGCIVGGLTDGAMEWASQRLSGRKVDWGWGGVGGAAALGCVSGAFGAWLDEALDVGRGLSKACNSFDADTPVKMADGSTKRIADVQPGDRVLSTPDDDANGGVAEARTVETVISGLGAKSLVRIATAGGELTATDGHPFWLPREDRWVRADELRAGQWLRTSAGTYVQVSAVDRLRAFEHVYNLTVADFHTYYVVVGGVAVLVHNVNNPIACGLNGEPIYDIPLGSAGGRGAGDRIPSSVLGEYNIGVNAQPGSVGPLCSYCRTNPATSVDHVHPRSQLGDLTDGNLTPACTFCNSSKRDRLAPLNPPPNYVGWWPPPWWPKRMRR</sequence>
<evidence type="ECO:0000259" key="9">
    <source>
        <dbReference type="SMART" id="SM00429"/>
    </source>
</evidence>
<feature type="chain" id="PRO_5013167515" description="alpha-amylase" evidence="7">
    <location>
        <begin position="27"/>
        <end position="2595"/>
    </location>
</feature>
<dbReference type="Gene3D" id="2.170.16.10">
    <property type="entry name" value="Hedgehog/Intein (Hint) domain"/>
    <property type="match status" value="1"/>
</dbReference>
<dbReference type="InterPro" id="IPR022385">
    <property type="entry name" value="Rhs_assc_core"/>
</dbReference>
<feature type="compositionally biased region" description="Low complexity" evidence="6">
    <location>
        <begin position="35"/>
        <end position="55"/>
    </location>
</feature>
<dbReference type="NCBIfam" id="TIGR03696">
    <property type="entry name" value="Rhs_assc_core"/>
    <property type="match status" value="1"/>
</dbReference>
<dbReference type="InterPro" id="IPR013784">
    <property type="entry name" value="Carb-bd-like_fold"/>
</dbReference>
<evidence type="ECO:0000313" key="11">
    <source>
        <dbReference type="EMBL" id="SNS50863.1"/>
    </source>
</evidence>
<dbReference type="InterPro" id="IPR013783">
    <property type="entry name" value="Ig-like_fold"/>
</dbReference>
<evidence type="ECO:0000256" key="7">
    <source>
        <dbReference type="SAM" id="SignalP"/>
    </source>
</evidence>
<keyword evidence="12" id="KW-1185">Reference proteome</keyword>
<feature type="signal peptide" evidence="7">
    <location>
        <begin position="1"/>
        <end position="26"/>
    </location>
</feature>
<dbReference type="GO" id="GO:0005975">
    <property type="term" value="P:carbohydrate metabolic process"/>
    <property type="evidence" value="ECO:0007669"/>
    <property type="project" value="UniProtKB-ARBA"/>
</dbReference>
<dbReference type="RefSeq" id="WP_143232728.1">
    <property type="nucleotide sequence ID" value="NZ_BOMU01000082.1"/>
</dbReference>
<dbReference type="InterPro" id="IPR031325">
    <property type="entry name" value="RHS_repeat"/>
</dbReference>